<keyword evidence="2" id="KW-1185">Reference proteome</keyword>
<comment type="caution">
    <text evidence="1">The sequence shown here is derived from an EMBL/GenBank/DDBJ whole genome shotgun (WGS) entry which is preliminary data.</text>
</comment>
<evidence type="ECO:0000313" key="1">
    <source>
        <dbReference type="EMBL" id="MCX5569596.1"/>
    </source>
</evidence>
<protein>
    <submittedName>
        <fullName evidence="1">Uncharacterized protein</fullName>
    </submittedName>
</protein>
<dbReference type="Proteomes" id="UP001144805">
    <property type="component" value="Unassembled WGS sequence"/>
</dbReference>
<dbReference type="RefSeq" id="WP_266338557.1">
    <property type="nucleotide sequence ID" value="NZ_JAPKNK010000003.1"/>
</dbReference>
<proteinExistence type="predicted"/>
<gene>
    <name evidence="1" type="ORF">OSH07_10375</name>
</gene>
<name>A0A9X3E1U5_9HYPH</name>
<organism evidence="1 2">
    <name type="scientific">Kaistia nematophila</name>
    <dbReference type="NCBI Taxonomy" id="2994654"/>
    <lineage>
        <taxon>Bacteria</taxon>
        <taxon>Pseudomonadati</taxon>
        <taxon>Pseudomonadota</taxon>
        <taxon>Alphaproteobacteria</taxon>
        <taxon>Hyphomicrobiales</taxon>
        <taxon>Kaistiaceae</taxon>
        <taxon>Kaistia</taxon>
    </lineage>
</organism>
<reference evidence="1" key="1">
    <citation type="submission" date="2022-11" db="EMBL/GenBank/DDBJ databases">
        <title>Biodiversity and phylogenetic relationships of bacteria.</title>
        <authorList>
            <person name="Machado R.A.R."/>
            <person name="Bhat A."/>
            <person name="Loulou A."/>
            <person name="Kallel S."/>
        </authorList>
    </citation>
    <scope>NUCLEOTIDE SEQUENCE</scope>
    <source>
        <strain evidence="1">K-TC2</strain>
    </source>
</reference>
<sequence length="120" mass="13648">MVAIWPLTSRKSPDAASYTEAPQSNRISFEPEIGPTIDRRRGTAAGTMLSVQFTGLTDAERETFEDWYRSTLYDGVLPFAWIDPIRGTAASFRFTKDTYKLQPHPGAEYHDLSFQLLRFP</sequence>
<accession>A0A9X3E1U5</accession>
<evidence type="ECO:0000313" key="2">
    <source>
        <dbReference type="Proteomes" id="UP001144805"/>
    </source>
</evidence>
<dbReference type="EMBL" id="JAPKNK010000003">
    <property type="protein sequence ID" value="MCX5569596.1"/>
    <property type="molecule type" value="Genomic_DNA"/>
</dbReference>
<dbReference type="AlphaFoldDB" id="A0A9X3E1U5"/>